<reference evidence="3" key="1">
    <citation type="submission" date="2011-10" db="EMBL/GenBank/DDBJ databases">
        <authorList>
            <consortium name="Soft-shell Turtle Genome Consortium"/>
        </authorList>
    </citation>
    <scope>NUCLEOTIDE SEQUENCE [LARGE SCALE GENOMIC DNA]</scope>
    <source>
        <strain evidence="3">Daiwa-1</strain>
    </source>
</reference>
<dbReference type="EMBL" id="AGCU01160476">
    <property type="status" value="NOT_ANNOTATED_CDS"/>
    <property type="molecule type" value="Genomic_DNA"/>
</dbReference>
<evidence type="ECO:0000256" key="1">
    <source>
        <dbReference type="SAM" id="MobiDB-lite"/>
    </source>
</evidence>
<feature type="region of interest" description="Disordered" evidence="1">
    <location>
        <begin position="1"/>
        <end position="96"/>
    </location>
</feature>
<evidence type="ECO:0000313" key="2">
    <source>
        <dbReference type="Ensembl" id="ENSPSIP00000011530.1"/>
    </source>
</evidence>
<reference evidence="2" key="3">
    <citation type="submission" date="2025-08" db="UniProtKB">
        <authorList>
            <consortium name="Ensembl"/>
        </authorList>
    </citation>
    <scope>IDENTIFICATION</scope>
</reference>
<feature type="compositionally biased region" description="Gly residues" evidence="1">
    <location>
        <begin position="87"/>
        <end position="96"/>
    </location>
</feature>
<protein>
    <submittedName>
        <fullName evidence="2">Uncharacterized protein</fullName>
    </submittedName>
</protein>
<dbReference type="Proteomes" id="UP000007267">
    <property type="component" value="Unassembled WGS sequence"/>
</dbReference>
<dbReference type="AlphaFoldDB" id="K7FU20"/>
<feature type="compositionally biased region" description="Basic and acidic residues" evidence="1">
    <location>
        <begin position="14"/>
        <end position="30"/>
    </location>
</feature>
<accession>K7FU20</accession>
<reference evidence="2" key="4">
    <citation type="submission" date="2025-09" db="UniProtKB">
        <authorList>
            <consortium name="Ensembl"/>
        </authorList>
    </citation>
    <scope>IDENTIFICATION</scope>
</reference>
<keyword evidence="3" id="KW-1185">Reference proteome</keyword>
<proteinExistence type="predicted"/>
<name>K7FU20_PELSI</name>
<sequence>GCRLLQRHVQLQQDQRRARLRQQEAADRHPTGRVGLPGLRGRAADHAGPSLHTQLPGDGHRLRERGLQPGALQQPEGQRLHEHQQGCGPGQHHAGG</sequence>
<evidence type="ECO:0000313" key="3">
    <source>
        <dbReference type="Proteomes" id="UP000007267"/>
    </source>
</evidence>
<organism evidence="2 3">
    <name type="scientific">Pelodiscus sinensis</name>
    <name type="common">Chinese softshell turtle</name>
    <name type="synonym">Trionyx sinensis</name>
    <dbReference type="NCBI Taxonomy" id="13735"/>
    <lineage>
        <taxon>Eukaryota</taxon>
        <taxon>Metazoa</taxon>
        <taxon>Chordata</taxon>
        <taxon>Craniata</taxon>
        <taxon>Vertebrata</taxon>
        <taxon>Euteleostomi</taxon>
        <taxon>Archelosauria</taxon>
        <taxon>Testudinata</taxon>
        <taxon>Testudines</taxon>
        <taxon>Cryptodira</taxon>
        <taxon>Trionychia</taxon>
        <taxon>Trionychidae</taxon>
        <taxon>Pelodiscus</taxon>
    </lineage>
</organism>
<dbReference type="HOGENOM" id="CLU_2365099_0_0_1"/>
<dbReference type="Ensembl" id="ENSPSIT00000011587.1">
    <property type="protein sequence ID" value="ENSPSIP00000011530.1"/>
    <property type="gene ID" value="ENSPSIG00000010418.1"/>
</dbReference>
<reference evidence="3" key="2">
    <citation type="journal article" date="2013" name="Nat. Genet.">
        <title>The draft genomes of soft-shell turtle and green sea turtle yield insights into the development and evolution of the turtle-specific body plan.</title>
        <authorList>
            <person name="Wang Z."/>
            <person name="Pascual-Anaya J."/>
            <person name="Zadissa A."/>
            <person name="Li W."/>
            <person name="Niimura Y."/>
            <person name="Huang Z."/>
            <person name="Li C."/>
            <person name="White S."/>
            <person name="Xiong Z."/>
            <person name="Fang D."/>
            <person name="Wang B."/>
            <person name="Ming Y."/>
            <person name="Chen Y."/>
            <person name="Zheng Y."/>
            <person name="Kuraku S."/>
            <person name="Pignatelli M."/>
            <person name="Herrero J."/>
            <person name="Beal K."/>
            <person name="Nozawa M."/>
            <person name="Li Q."/>
            <person name="Wang J."/>
            <person name="Zhang H."/>
            <person name="Yu L."/>
            <person name="Shigenobu S."/>
            <person name="Wang J."/>
            <person name="Liu J."/>
            <person name="Flicek P."/>
            <person name="Searle S."/>
            <person name="Wang J."/>
            <person name="Kuratani S."/>
            <person name="Yin Y."/>
            <person name="Aken B."/>
            <person name="Zhang G."/>
            <person name="Irie N."/>
        </authorList>
    </citation>
    <scope>NUCLEOTIDE SEQUENCE [LARGE SCALE GENOMIC DNA]</scope>
    <source>
        <strain evidence="3">Daiwa-1</strain>
    </source>
</reference>